<dbReference type="RefSeq" id="WP_024775735.1">
    <property type="nucleotide sequence ID" value="NZ_CP043857.1"/>
</dbReference>
<dbReference type="EMBL" id="CP054051">
    <property type="protein sequence ID" value="QKJ26040.1"/>
    <property type="molecule type" value="Genomic_DNA"/>
</dbReference>
<dbReference type="Proteomes" id="UP000509513">
    <property type="component" value="Chromosome"/>
</dbReference>
<reference evidence="2 3" key="1">
    <citation type="submission" date="2019-05" db="EMBL/GenBank/DDBJ databases">
        <title>Arcobacter cibarius and Arcobacter thereius providing challenges in identification an antibiotic susceptibility and Quinolone resistance.</title>
        <authorList>
            <person name="Busch A."/>
            <person name="Hanel I."/>
            <person name="Hotzel H."/>
            <person name="Tomaso H."/>
        </authorList>
    </citation>
    <scope>NUCLEOTIDE SEQUENCE [LARGE SCALE GENOMIC DNA]</scope>
    <source>
        <strain evidence="2 3">16CS0831-2</strain>
    </source>
</reference>
<organism evidence="1 4">
    <name type="scientific">Aliarcobacter cibarius</name>
    <dbReference type="NCBI Taxonomy" id="255507"/>
    <lineage>
        <taxon>Bacteria</taxon>
        <taxon>Pseudomonadati</taxon>
        <taxon>Campylobacterota</taxon>
        <taxon>Epsilonproteobacteria</taxon>
        <taxon>Campylobacterales</taxon>
        <taxon>Arcobacteraceae</taxon>
        <taxon>Aliarcobacter</taxon>
    </lineage>
</organism>
<proteinExistence type="predicted"/>
<dbReference type="STRING" id="1442598.GCA_000522465_01657"/>
<evidence type="ECO:0000313" key="4">
    <source>
        <dbReference type="Proteomes" id="UP000509513"/>
    </source>
</evidence>
<dbReference type="AlphaFoldDB" id="A0A5J6REP0"/>
<evidence type="ECO:0000313" key="1">
    <source>
        <dbReference type="EMBL" id="QKJ26040.1"/>
    </source>
</evidence>
<protein>
    <submittedName>
        <fullName evidence="1">Putative nitrous oxide-regulated protein</fullName>
    </submittedName>
</protein>
<accession>A0A5J6REP0</accession>
<dbReference type="KEGG" id="acib:ACBT_0038"/>
<evidence type="ECO:0000313" key="2">
    <source>
        <dbReference type="EMBL" id="TLT00217.1"/>
    </source>
</evidence>
<gene>
    <name evidence="1" type="ORF">ACBT_0038</name>
    <name evidence="2" type="ORF">FE247_04565</name>
</gene>
<keyword evidence="3" id="KW-1185">Reference proteome</keyword>
<name>A0A5J6REP0_9BACT</name>
<dbReference type="InterPro" id="IPR020483">
    <property type="entry name" value="Uncharacterised_YgbA"/>
</dbReference>
<dbReference type="Proteomes" id="UP000305417">
    <property type="component" value="Unassembled WGS sequence"/>
</dbReference>
<dbReference type="OrthoDB" id="5344095at2"/>
<dbReference type="Pfam" id="PF11756">
    <property type="entry name" value="YgbA_NO"/>
    <property type="match status" value="1"/>
</dbReference>
<reference evidence="1 4" key="2">
    <citation type="submission" date="2020-05" db="EMBL/GenBank/DDBJ databases">
        <title>Complete genome sequencing of Campylobacter and Arcobacter type strains.</title>
        <authorList>
            <person name="Miller W.G."/>
            <person name="Yee E."/>
        </authorList>
    </citation>
    <scope>NUCLEOTIDE SEQUENCE [LARGE SCALE GENOMIC DNA]</scope>
    <source>
        <strain evidence="1 4">LMG 21996</strain>
    </source>
</reference>
<evidence type="ECO:0000313" key="3">
    <source>
        <dbReference type="Proteomes" id="UP000305417"/>
    </source>
</evidence>
<sequence length="115" mass="13793">MTNDKFEIEINTLKKFYELYCRDKHTNQESKLELLNYKNQKYFLLLSLCTECYKAISYSFNKLKDCPHDIKPRCRACPTPCYEKEKWKEIAKVMKYSAIKLSLGKIKSRVMNLFN</sequence>
<dbReference type="EMBL" id="VBUC01000008">
    <property type="protein sequence ID" value="TLT00217.1"/>
    <property type="molecule type" value="Genomic_DNA"/>
</dbReference>